<dbReference type="AlphaFoldDB" id="A0ABD1CSJ1"/>
<keyword evidence="3" id="KW-1185">Reference proteome</keyword>
<evidence type="ECO:0000313" key="2">
    <source>
        <dbReference type="EMBL" id="KAL1379405.1"/>
    </source>
</evidence>
<accession>A0ABD1CSJ1</accession>
<evidence type="ECO:0000256" key="1">
    <source>
        <dbReference type="SAM" id="Phobius"/>
    </source>
</evidence>
<keyword evidence="1" id="KW-1133">Transmembrane helix</keyword>
<feature type="transmembrane region" description="Helical" evidence="1">
    <location>
        <begin position="6"/>
        <end position="25"/>
    </location>
</feature>
<reference evidence="2 3" key="1">
    <citation type="submission" date="2024-05" db="EMBL/GenBank/DDBJ databases">
        <title>Culex pipiens pipiens assembly and annotation.</title>
        <authorList>
            <person name="Alout H."/>
            <person name="Durand T."/>
        </authorList>
    </citation>
    <scope>NUCLEOTIDE SEQUENCE [LARGE SCALE GENOMIC DNA]</scope>
    <source>
        <strain evidence="2">HA-2024</strain>
        <tissue evidence="2">Whole body</tissue>
    </source>
</reference>
<gene>
    <name evidence="2" type="ORF">pipiens_014932</name>
</gene>
<sequence>MVVVALVVSMPMVVVVILQVMLQVVQMRVKVVMVQHAGKVKSRGGGVCGKVLDQETFHTVRYLTIGTDVKGLGPIVGMVDWLHNTVEKPERPNFDKLWLPLVRTGLLDSGHLRKKRRNEESD</sequence>
<dbReference type="Proteomes" id="UP001562425">
    <property type="component" value="Unassembled WGS sequence"/>
</dbReference>
<dbReference type="EMBL" id="JBEHCU010009699">
    <property type="protein sequence ID" value="KAL1379405.1"/>
    <property type="molecule type" value="Genomic_DNA"/>
</dbReference>
<proteinExistence type="predicted"/>
<protein>
    <submittedName>
        <fullName evidence="2">Uncharacterized protein</fullName>
    </submittedName>
</protein>
<organism evidence="2 3">
    <name type="scientific">Culex pipiens pipiens</name>
    <name type="common">Northern house mosquito</name>
    <dbReference type="NCBI Taxonomy" id="38569"/>
    <lineage>
        <taxon>Eukaryota</taxon>
        <taxon>Metazoa</taxon>
        <taxon>Ecdysozoa</taxon>
        <taxon>Arthropoda</taxon>
        <taxon>Hexapoda</taxon>
        <taxon>Insecta</taxon>
        <taxon>Pterygota</taxon>
        <taxon>Neoptera</taxon>
        <taxon>Endopterygota</taxon>
        <taxon>Diptera</taxon>
        <taxon>Nematocera</taxon>
        <taxon>Culicoidea</taxon>
        <taxon>Culicidae</taxon>
        <taxon>Culicinae</taxon>
        <taxon>Culicini</taxon>
        <taxon>Culex</taxon>
        <taxon>Culex</taxon>
    </lineage>
</organism>
<keyword evidence="1" id="KW-0472">Membrane</keyword>
<evidence type="ECO:0000313" key="3">
    <source>
        <dbReference type="Proteomes" id="UP001562425"/>
    </source>
</evidence>
<comment type="caution">
    <text evidence="2">The sequence shown here is derived from an EMBL/GenBank/DDBJ whole genome shotgun (WGS) entry which is preliminary data.</text>
</comment>
<name>A0ABD1CSJ1_CULPP</name>
<keyword evidence="1" id="KW-0812">Transmembrane</keyword>